<dbReference type="NCBIfam" id="TIGR00229">
    <property type="entry name" value="sensory_box"/>
    <property type="match status" value="1"/>
</dbReference>
<name>A0A1W1WR15_9BACT</name>
<dbReference type="Gene3D" id="3.30.565.10">
    <property type="entry name" value="Histidine kinase-like ATPase, C-terminal domain"/>
    <property type="match status" value="1"/>
</dbReference>
<evidence type="ECO:0000259" key="14">
    <source>
        <dbReference type="PROSITE" id="PS50113"/>
    </source>
</evidence>
<gene>
    <name evidence="15" type="ORF">SAMN05660197_0212</name>
</gene>
<dbReference type="GO" id="GO:0005524">
    <property type="term" value="F:ATP binding"/>
    <property type="evidence" value="ECO:0007669"/>
    <property type="project" value="UniProtKB-KW"/>
</dbReference>
<dbReference type="Proteomes" id="UP000192602">
    <property type="component" value="Unassembled WGS sequence"/>
</dbReference>
<evidence type="ECO:0000259" key="13">
    <source>
        <dbReference type="PROSITE" id="PS50112"/>
    </source>
</evidence>
<dbReference type="InterPro" id="IPR036097">
    <property type="entry name" value="HisK_dim/P_sf"/>
</dbReference>
<evidence type="ECO:0000313" key="16">
    <source>
        <dbReference type="Proteomes" id="UP000192602"/>
    </source>
</evidence>
<dbReference type="SUPFAM" id="SSF55785">
    <property type="entry name" value="PYP-like sensor domain (PAS domain)"/>
    <property type="match status" value="1"/>
</dbReference>
<keyword evidence="16" id="KW-1185">Reference proteome</keyword>
<feature type="coiled-coil region" evidence="10">
    <location>
        <begin position="244"/>
        <end position="286"/>
    </location>
</feature>
<protein>
    <recommendedName>
        <fullName evidence="2">histidine kinase</fullName>
        <ecNumber evidence="2">2.7.13.3</ecNumber>
    </recommendedName>
</protein>
<dbReference type="PANTHER" id="PTHR43065">
    <property type="entry name" value="SENSOR HISTIDINE KINASE"/>
    <property type="match status" value="1"/>
</dbReference>
<evidence type="ECO:0000256" key="3">
    <source>
        <dbReference type="ARBA" id="ARBA00022553"/>
    </source>
</evidence>
<organism evidence="15 16">
    <name type="scientific">Nitratiruptor tergarcus DSM 16512</name>
    <dbReference type="NCBI Taxonomy" id="1069081"/>
    <lineage>
        <taxon>Bacteria</taxon>
        <taxon>Pseudomonadati</taxon>
        <taxon>Campylobacterota</taxon>
        <taxon>Epsilonproteobacteria</taxon>
        <taxon>Nautiliales</taxon>
        <taxon>Nitratiruptoraceae</taxon>
        <taxon>Nitratiruptor</taxon>
    </lineage>
</organism>
<dbReference type="Gene3D" id="1.10.287.130">
    <property type="match status" value="1"/>
</dbReference>
<dbReference type="AlphaFoldDB" id="A0A1W1WR15"/>
<keyword evidence="10" id="KW-0175">Coiled coil</keyword>
<dbReference type="SMART" id="SM00086">
    <property type="entry name" value="PAC"/>
    <property type="match status" value="1"/>
</dbReference>
<dbReference type="InterPro" id="IPR003594">
    <property type="entry name" value="HATPase_dom"/>
</dbReference>
<dbReference type="SMART" id="SM00091">
    <property type="entry name" value="PAS"/>
    <property type="match status" value="1"/>
</dbReference>
<dbReference type="InterPro" id="IPR004358">
    <property type="entry name" value="Sig_transdc_His_kin-like_C"/>
</dbReference>
<dbReference type="InterPro" id="IPR000014">
    <property type="entry name" value="PAS"/>
</dbReference>
<dbReference type="InterPro" id="IPR001789">
    <property type="entry name" value="Sig_transdc_resp-reg_receiver"/>
</dbReference>
<dbReference type="PROSITE" id="PS50113">
    <property type="entry name" value="PAC"/>
    <property type="match status" value="1"/>
</dbReference>
<dbReference type="InterPro" id="IPR001610">
    <property type="entry name" value="PAC"/>
</dbReference>
<dbReference type="PROSITE" id="PS50112">
    <property type="entry name" value="PAS"/>
    <property type="match status" value="1"/>
</dbReference>
<dbReference type="OrthoDB" id="9805967at2"/>
<dbReference type="PROSITE" id="PS50109">
    <property type="entry name" value="HIS_KIN"/>
    <property type="match status" value="1"/>
</dbReference>
<dbReference type="Pfam" id="PF00072">
    <property type="entry name" value="Response_reg"/>
    <property type="match status" value="1"/>
</dbReference>
<evidence type="ECO:0000313" key="15">
    <source>
        <dbReference type="EMBL" id="SMC08460.1"/>
    </source>
</evidence>
<feature type="domain" description="Histidine kinase" evidence="11">
    <location>
        <begin position="316"/>
        <end position="526"/>
    </location>
</feature>
<evidence type="ECO:0000256" key="2">
    <source>
        <dbReference type="ARBA" id="ARBA00012438"/>
    </source>
</evidence>
<keyword evidence="5" id="KW-0547">Nucleotide-binding</keyword>
<dbReference type="InterPro" id="IPR000700">
    <property type="entry name" value="PAS-assoc_C"/>
</dbReference>
<evidence type="ECO:0000256" key="10">
    <source>
        <dbReference type="SAM" id="Coils"/>
    </source>
</evidence>
<dbReference type="CDD" id="cd00130">
    <property type="entry name" value="PAS"/>
    <property type="match status" value="1"/>
</dbReference>
<dbReference type="CDD" id="cd00156">
    <property type="entry name" value="REC"/>
    <property type="match status" value="1"/>
</dbReference>
<dbReference type="Pfam" id="PF08447">
    <property type="entry name" value="PAS_3"/>
    <property type="match status" value="1"/>
</dbReference>
<dbReference type="InterPro" id="IPR011006">
    <property type="entry name" value="CheY-like_superfamily"/>
</dbReference>
<keyword evidence="6" id="KW-0418">Kinase</keyword>
<dbReference type="EMBL" id="FWWZ01000001">
    <property type="protein sequence ID" value="SMC08460.1"/>
    <property type="molecule type" value="Genomic_DNA"/>
</dbReference>
<reference evidence="16" key="1">
    <citation type="submission" date="2017-04" db="EMBL/GenBank/DDBJ databases">
        <authorList>
            <person name="Varghese N."/>
            <person name="Submissions S."/>
        </authorList>
    </citation>
    <scope>NUCLEOTIDE SEQUENCE [LARGE SCALE GENOMIC DNA]</scope>
    <source>
        <strain evidence="16">DSM 16512</strain>
    </source>
</reference>
<evidence type="ECO:0000256" key="6">
    <source>
        <dbReference type="ARBA" id="ARBA00022777"/>
    </source>
</evidence>
<feature type="domain" description="PAS" evidence="13">
    <location>
        <begin position="147"/>
        <end position="182"/>
    </location>
</feature>
<evidence type="ECO:0000256" key="1">
    <source>
        <dbReference type="ARBA" id="ARBA00000085"/>
    </source>
</evidence>
<dbReference type="EC" id="2.7.13.3" evidence="2"/>
<dbReference type="SUPFAM" id="SSF52172">
    <property type="entry name" value="CheY-like"/>
    <property type="match status" value="1"/>
</dbReference>
<dbReference type="PRINTS" id="PR00344">
    <property type="entry name" value="BCTRLSENSOR"/>
</dbReference>
<dbReference type="Gene3D" id="3.40.50.2300">
    <property type="match status" value="1"/>
</dbReference>
<evidence type="ECO:0000256" key="8">
    <source>
        <dbReference type="ARBA" id="ARBA00023012"/>
    </source>
</evidence>
<feature type="modified residue" description="4-aspartylphosphate" evidence="9">
    <location>
        <position position="54"/>
    </location>
</feature>
<dbReference type="PROSITE" id="PS50110">
    <property type="entry name" value="RESPONSE_REGULATORY"/>
    <property type="match status" value="1"/>
</dbReference>
<dbReference type="GO" id="GO:0000155">
    <property type="term" value="F:phosphorelay sensor kinase activity"/>
    <property type="evidence" value="ECO:0007669"/>
    <property type="project" value="InterPro"/>
</dbReference>
<dbReference type="SUPFAM" id="SSF55874">
    <property type="entry name" value="ATPase domain of HSP90 chaperone/DNA topoisomerase II/histidine kinase"/>
    <property type="match status" value="1"/>
</dbReference>
<dbReference type="SMART" id="SM00448">
    <property type="entry name" value="REC"/>
    <property type="match status" value="1"/>
</dbReference>
<keyword evidence="8" id="KW-0902">Two-component regulatory system</keyword>
<keyword evidence="3 9" id="KW-0597">Phosphoprotein</keyword>
<dbReference type="STRING" id="1069081.SAMN05660197_0212"/>
<evidence type="ECO:0000256" key="9">
    <source>
        <dbReference type="PROSITE-ProRule" id="PRU00169"/>
    </source>
</evidence>
<dbReference type="PANTHER" id="PTHR43065:SF10">
    <property type="entry name" value="PEROXIDE STRESS-ACTIVATED HISTIDINE KINASE MAK3"/>
    <property type="match status" value="1"/>
</dbReference>
<evidence type="ECO:0000256" key="5">
    <source>
        <dbReference type="ARBA" id="ARBA00022741"/>
    </source>
</evidence>
<proteinExistence type="predicted"/>
<dbReference type="InterPro" id="IPR013655">
    <property type="entry name" value="PAS_fold_3"/>
</dbReference>
<dbReference type="SMART" id="SM00387">
    <property type="entry name" value="HATPase_c"/>
    <property type="match status" value="1"/>
</dbReference>
<evidence type="ECO:0000259" key="11">
    <source>
        <dbReference type="PROSITE" id="PS50109"/>
    </source>
</evidence>
<evidence type="ECO:0000256" key="7">
    <source>
        <dbReference type="ARBA" id="ARBA00022840"/>
    </source>
</evidence>
<dbReference type="InterPro" id="IPR005467">
    <property type="entry name" value="His_kinase_dom"/>
</dbReference>
<dbReference type="InterPro" id="IPR036890">
    <property type="entry name" value="HATPase_C_sf"/>
</dbReference>
<dbReference type="RefSeq" id="WP_084274744.1">
    <property type="nucleotide sequence ID" value="NZ_AP026671.1"/>
</dbReference>
<evidence type="ECO:0000256" key="4">
    <source>
        <dbReference type="ARBA" id="ARBA00022679"/>
    </source>
</evidence>
<accession>A0A1W1WR15</accession>
<dbReference type="CDD" id="cd00075">
    <property type="entry name" value="HATPase"/>
    <property type="match status" value="1"/>
</dbReference>
<comment type="catalytic activity">
    <reaction evidence="1">
        <text>ATP + protein L-histidine = ADP + protein N-phospho-L-histidine.</text>
        <dbReference type="EC" id="2.7.13.3"/>
    </reaction>
</comment>
<keyword evidence="4" id="KW-0808">Transferase</keyword>
<feature type="domain" description="PAC" evidence="14">
    <location>
        <begin position="199"/>
        <end position="253"/>
    </location>
</feature>
<feature type="domain" description="Response regulatory" evidence="12">
    <location>
        <begin position="9"/>
        <end position="114"/>
    </location>
</feature>
<dbReference type="InterPro" id="IPR035965">
    <property type="entry name" value="PAS-like_dom_sf"/>
</dbReference>
<sequence length="526" mass="60660">MKEPIKQIRLLLVSNNEELQTLLQKYVNDLTVAKSEEEAKKQFHSSPADIIVCDLADSLEFCKELKKQAPTVPVIFIGPKDEDLLYEAINAQIDRYFLKPYDFKQLKKTLQEFETKIFMQKVKEYNTFMLHQYKNAIDSSNIVSKTDINGIITYVNDEFCKISGYTKEELLGKNHNIVRHPDVPKENFKRFWDTILSKKIWKGTVKNRAKDGTTFYVNTTVIPILDWNGDITEFVAIRYDVTNSVKLQEKLQKKERELETLNKELEKRVEEKTKQLRELNLTLEKRVECEVTKNREKDRMMFQQARLASLGEMLGNIAHQWRQPLMELGILLYKIKKLSSDEKIDEIYEKGTAILEKMSQTISDFQNFFSPDKKKERFNVAEVIKNTQAIMEGVLKKSGIAVNLQYEEDIEVEGYKNEFSQVILNIISNAKDALIDANPPQKIINISMKTSQNSLTIEIEDNGGGISPHIIEKIFEPYFTTKQHKKGTGLGLYMSKMIIEESMGGELGVKNGKSGAKFIIKLPVKV</sequence>
<dbReference type="Pfam" id="PF02518">
    <property type="entry name" value="HATPase_c"/>
    <property type="match status" value="1"/>
</dbReference>
<dbReference type="SUPFAM" id="SSF47384">
    <property type="entry name" value="Homodimeric domain of signal transducing histidine kinase"/>
    <property type="match status" value="1"/>
</dbReference>
<dbReference type="Gene3D" id="3.30.450.20">
    <property type="entry name" value="PAS domain"/>
    <property type="match status" value="1"/>
</dbReference>
<evidence type="ECO:0000259" key="12">
    <source>
        <dbReference type="PROSITE" id="PS50110"/>
    </source>
</evidence>
<keyword evidence="7" id="KW-0067">ATP-binding</keyword>